<gene>
    <name evidence="6" type="ORF">AKO1_004946</name>
</gene>
<evidence type="ECO:0000313" key="7">
    <source>
        <dbReference type="Proteomes" id="UP001431209"/>
    </source>
</evidence>
<feature type="domain" description="Splicing factor cactin central" evidence="5">
    <location>
        <begin position="91"/>
        <end position="303"/>
    </location>
</feature>
<proteinExistence type="inferred from homology"/>
<accession>A0AAW2Z617</accession>
<feature type="compositionally biased region" description="Basic and acidic residues" evidence="3">
    <location>
        <begin position="44"/>
        <end position="66"/>
    </location>
</feature>
<dbReference type="InterPro" id="IPR019134">
    <property type="entry name" value="Cactin_C"/>
</dbReference>
<organism evidence="6 7">
    <name type="scientific">Acrasis kona</name>
    <dbReference type="NCBI Taxonomy" id="1008807"/>
    <lineage>
        <taxon>Eukaryota</taxon>
        <taxon>Discoba</taxon>
        <taxon>Heterolobosea</taxon>
        <taxon>Tetramitia</taxon>
        <taxon>Eutetramitia</taxon>
        <taxon>Acrasidae</taxon>
        <taxon>Acrasis</taxon>
    </lineage>
</organism>
<protein>
    <recommendedName>
        <fullName evidence="2">Splicing factor Cactin</fullName>
    </recommendedName>
</protein>
<dbReference type="Pfam" id="PF10312">
    <property type="entry name" value="Cactin_mid"/>
    <property type="match status" value="1"/>
</dbReference>
<evidence type="ECO:0000256" key="1">
    <source>
        <dbReference type="ARBA" id="ARBA00006895"/>
    </source>
</evidence>
<comment type="caution">
    <text evidence="6">The sequence shown here is derived from an EMBL/GenBank/DDBJ whole genome shotgun (WGS) entry which is preliminary data.</text>
</comment>
<evidence type="ECO:0000313" key="6">
    <source>
        <dbReference type="EMBL" id="KAL0484102.1"/>
    </source>
</evidence>
<name>A0AAW2Z617_9EUKA</name>
<dbReference type="AlphaFoldDB" id="A0AAW2Z617"/>
<dbReference type="EMBL" id="JAOPGA020001022">
    <property type="protein sequence ID" value="KAL0484102.1"/>
    <property type="molecule type" value="Genomic_DNA"/>
</dbReference>
<feature type="compositionally biased region" description="Polar residues" evidence="3">
    <location>
        <begin position="21"/>
        <end position="33"/>
    </location>
</feature>
<feature type="domain" description="Splicing factor Cactin C-terminal" evidence="4">
    <location>
        <begin position="387"/>
        <end position="509"/>
    </location>
</feature>
<keyword evidence="7" id="KW-1185">Reference proteome</keyword>
<dbReference type="Proteomes" id="UP001431209">
    <property type="component" value="Unassembled WGS sequence"/>
</dbReference>
<feature type="compositionally biased region" description="Basic and acidic residues" evidence="3">
    <location>
        <begin position="73"/>
        <end position="111"/>
    </location>
</feature>
<comment type="similarity">
    <text evidence="1">Belongs to the CACTIN family.</text>
</comment>
<dbReference type="InterPro" id="IPR018816">
    <property type="entry name" value="Cactin_central"/>
</dbReference>
<feature type="region of interest" description="Disordered" evidence="3">
    <location>
        <begin position="316"/>
        <end position="335"/>
    </location>
</feature>
<dbReference type="GO" id="GO:0005737">
    <property type="term" value="C:cytoplasm"/>
    <property type="evidence" value="ECO:0007669"/>
    <property type="project" value="TreeGrafter"/>
</dbReference>
<feature type="compositionally biased region" description="Basic and acidic residues" evidence="3">
    <location>
        <begin position="1"/>
        <end position="10"/>
    </location>
</feature>
<dbReference type="PANTHER" id="PTHR21737">
    <property type="entry name" value="POLYGLUTAMINE BINDING PROTEIN 1/MARVEL MEMBRANE-ASSOCIATING DOMAIN CONTAINING 3"/>
    <property type="match status" value="1"/>
</dbReference>
<sequence length="509" mass="60630">MKKDADHDNNGDVASLFGYSNDVNPYGDTQLTEKFTWKKNKKRNKDEDRGRKRPRPSEEDRIKEIAAVKQRRIQREQDKRQWEEAQERLTRERERATHDDHEKKEEAFHRRQARLRSEIRLKQGRAKPFDLIGKNLKLLDKMEGRSQESLCHPLDRSDDDVDYMVEVREPYAVMEKLSTEELKDLKNDIDQHLSMDFDHVDYWNAVKIVCDDETQRALLREQSTGNTPKQTILNEGVQDEIKQEIEEMFSNKNSLELKEMEVDIQDTIEKASLGDDSIDVEFFESMLRHLRVFKARAMLREIHAKVLQHRLEQLQQQPTPDPSHLSKPVKNTSLQNNNIQQDVDTLDTLTEDQMLSSVQFDYEDGDEDFDDLITMPDPKDMTVYKQNDKYRPRKPKYFNRVHTGFEWNKHNRTHYDADNPPPKVIQGYKFNIFYPDLLDKTQTPTYYIDAGETLDTCYVRFHAGPPYEDIAFKIVNREWEKTSRKGYKCTFERGILHLYFKFKKYKYRR</sequence>
<dbReference type="SMART" id="SM01050">
    <property type="entry name" value="CactinC_cactus"/>
    <property type="match status" value="1"/>
</dbReference>
<dbReference type="GO" id="GO:0045292">
    <property type="term" value="P:mRNA cis splicing, via spliceosome"/>
    <property type="evidence" value="ECO:0007669"/>
    <property type="project" value="TreeGrafter"/>
</dbReference>
<evidence type="ECO:0000256" key="3">
    <source>
        <dbReference type="SAM" id="MobiDB-lite"/>
    </source>
</evidence>
<dbReference type="Pfam" id="PF09732">
    <property type="entry name" value="CactinC_cactus"/>
    <property type="match status" value="1"/>
</dbReference>
<evidence type="ECO:0000259" key="4">
    <source>
        <dbReference type="Pfam" id="PF09732"/>
    </source>
</evidence>
<evidence type="ECO:0000259" key="5">
    <source>
        <dbReference type="Pfam" id="PF10312"/>
    </source>
</evidence>
<evidence type="ECO:0000256" key="2">
    <source>
        <dbReference type="ARBA" id="ARBA00034534"/>
    </source>
</evidence>
<dbReference type="PANTHER" id="PTHR21737:SF4">
    <property type="entry name" value="SPLICING FACTOR CACTIN"/>
    <property type="match status" value="1"/>
</dbReference>
<feature type="region of interest" description="Disordered" evidence="3">
    <location>
        <begin position="1"/>
        <end position="111"/>
    </location>
</feature>
<reference evidence="6 7" key="1">
    <citation type="submission" date="2024-03" db="EMBL/GenBank/DDBJ databases">
        <title>The Acrasis kona genome and developmental transcriptomes reveal deep origins of eukaryotic multicellular pathways.</title>
        <authorList>
            <person name="Sheikh S."/>
            <person name="Fu C.-J."/>
            <person name="Brown M.W."/>
            <person name="Baldauf S.L."/>
        </authorList>
    </citation>
    <scope>NUCLEOTIDE SEQUENCE [LARGE SCALE GENOMIC DNA]</scope>
    <source>
        <strain evidence="6 7">ATCC MYA-3509</strain>
    </source>
</reference>
<dbReference type="GO" id="GO:0005681">
    <property type="term" value="C:spliceosomal complex"/>
    <property type="evidence" value="ECO:0007669"/>
    <property type="project" value="TreeGrafter"/>
</dbReference>